<dbReference type="GO" id="GO:0016020">
    <property type="term" value="C:membrane"/>
    <property type="evidence" value="ECO:0007669"/>
    <property type="project" value="UniProtKB-SubCell"/>
</dbReference>
<dbReference type="InterPro" id="IPR050638">
    <property type="entry name" value="AA-Vitamin_Transporters"/>
</dbReference>
<dbReference type="PANTHER" id="PTHR32322:SF2">
    <property type="entry name" value="EAMA DOMAIN-CONTAINING PROTEIN"/>
    <property type="match status" value="1"/>
</dbReference>
<evidence type="ECO:0000256" key="2">
    <source>
        <dbReference type="ARBA" id="ARBA00007362"/>
    </source>
</evidence>
<evidence type="ECO:0000256" key="6">
    <source>
        <dbReference type="SAM" id="MobiDB-lite"/>
    </source>
</evidence>
<feature type="transmembrane region" description="Helical" evidence="7">
    <location>
        <begin position="65"/>
        <end position="83"/>
    </location>
</feature>
<evidence type="ECO:0000256" key="4">
    <source>
        <dbReference type="ARBA" id="ARBA00022989"/>
    </source>
</evidence>
<keyword evidence="3 7" id="KW-0812">Transmembrane</keyword>
<feature type="transmembrane region" description="Helical" evidence="7">
    <location>
        <begin position="33"/>
        <end position="53"/>
    </location>
</feature>
<comment type="caution">
    <text evidence="9">The sequence shown here is derived from an EMBL/GenBank/DDBJ whole genome shotgun (WGS) entry which is preliminary data.</text>
</comment>
<gene>
    <name evidence="9" type="ORF">CSO01_12840</name>
</gene>
<evidence type="ECO:0000256" key="1">
    <source>
        <dbReference type="ARBA" id="ARBA00004141"/>
    </source>
</evidence>
<comment type="similarity">
    <text evidence="2">Belongs to the EamA transporter family.</text>
</comment>
<feature type="transmembrane region" description="Helical" evidence="7">
    <location>
        <begin position="241"/>
        <end position="258"/>
    </location>
</feature>
<dbReference type="OrthoDB" id="4630069at2"/>
<dbReference type="PANTHER" id="PTHR32322">
    <property type="entry name" value="INNER MEMBRANE TRANSPORTER"/>
    <property type="match status" value="1"/>
</dbReference>
<dbReference type="SUPFAM" id="SSF103481">
    <property type="entry name" value="Multidrug resistance efflux transporter EmrE"/>
    <property type="match status" value="2"/>
</dbReference>
<dbReference type="InterPro" id="IPR000620">
    <property type="entry name" value="EamA_dom"/>
</dbReference>
<feature type="transmembrane region" description="Helical" evidence="7">
    <location>
        <begin position="179"/>
        <end position="197"/>
    </location>
</feature>
<name>A0A512PBI3_9CELL</name>
<feature type="transmembrane region" description="Helical" evidence="7">
    <location>
        <begin position="149"/>
        <end position="167"/>
    </location>
</feature>
<feature type="compositionally biased region" description="Basic and acidic residues" evidence="6">
    <location>
        <begin position="283"/>
        <end position="305"/>
    </location>
</feature>
<dbReference type="EMBL" id="BKAL01000003">
    <property type="protein sequence ID" value="GEP68569.1"/>
    <property type="molecule type" value="Genomic_DNA"/>
</dbReference>
<dbReference type="Proteomes" id="UP000321798">
    <property type="component" value="Unassembled WGS sequence"/>
</dbReference>
<feature type="region of interest" description="Disordered" evidence="6">
    <location>
        <begin position="280"/>
        <end position="315"/>
    </location>
</feature>
<evidence type="ECO:0000313" key="10">
    <source>
        <dbReference type="Proteomes" id="UP000321798"/>
    </source>
</evidence>
<accession>A0A512PBI3</accession>
<evidence type="ECO:0000256" key="7">
    <source>
        <dbReference type="SAM" id="Phobius"/>
    </source>
</evidence>
<keyword evidence="5 7" id="KW-0472">Membrane</keyword>
<dbReference type="AlphaFoldDB" id="A0A512PBI3"/>
<feature type="domain" description="EamA" evidence="8">
    <location>
        <begin position="5"/>
        <end position="138"/>
    </location>
</feature>
<comment type="subcellular location">
    <subcellularLocation>
        <location evidence="1">Membrane</location>
        <topology evidence="1">Multi-pass membrane protein</topology>
    </subcellularLocation>
</comment>
<protein>
    <submittedName>
        <fullName evidence="9">Membrane protein</fullName>
    </submittedName>
</protein>
<evidence type="ECO:0000313" key="9">
    <source>
        <dbReference type="EMBL" id="GEP68569.1"/>
    </source>
</evidence>
<feature type="transmembrane region" description="Helical" evidence="7">
    <location>
        <begin position="95"/>
        <end position="113"/>
    </location>
</feature>
<dbReference type="InterPro" id="IPR037185">
    <property type="entry name" value="EmrE-like"/>
</dbReference>
<evidence type="ECO:0000256" key="3">
    <source>
        <dbReference type="ARBA" id="ARBA00022692"/>
    </source>
</evidence>
<feature type="domain" description="EamA" evidence="8">
    <location>
        <begin position="148"/>
        <end position="278"/>
    </location>
</feature>
<feature type="transmembrane region" description="Helical" evidence="7">
    <location>
        <begin position="209"/>
        <end position="229"/>
    </location>
</feature>
<dbReference type="Pfam" id="PF00892">
    <property type="entry name" value="EamA"/>
    <property type="match status" value="2"/>
</dbReference>
<reference evidence="9 10" key="1">
    <citation type="submission" date="2019-07" db="EMBL/GenBank/DDBJ databases">
        <title>Whole genome shotgun sequence of Cellulomonas soli NBRC 109434.</title>
        <authorList>
            <person name="Hosoyama A."/>
            <person name="Uohara A."/>
            <person name="Ohji S."/>
            <person name="Ichikawa N."/>
        </authorList>
    </citation>
    <scope>NUCLEOTIDE SEQUENCE [LARGE SCALE GENOMIC DNA]</scope>
    <source>
        <strain evidence="9 10">NBRC 109434</strain>
    </source>
</reference>
<evidence type="ECO:0000256" key="5">
    <source>
        <dbReference type="ARBA" id="ARBA00023136"/>
    </source>
</evidence>
<dbReference type="RefSeq" id="WP_146952300.1">
    <property type="nucleotide sequence ID" value="NZ_BAABBJ010000009.1"/>
</dbReference>
<feature type="transmembrane region" description="Helical" evidence="7">
    <location>
        <begin position="264"/>
        <end position="281"/>
    </location>
</feature>
<evidence type="ECO:0000259" key="8">
    <source>
        <dbReference type="Pfam" id="PF00892"/>
    </source>
</evidence>
<proteinExistence type="inferred from homology"/>
<feature type="transmembrane region" description="Helical" evidence="7">
    <location>
        <begin position="125"/>
        <end position="143"/>
    </location>
</feature>
<sequence>MSRRGWTLLLALGAIWGIPYLLIKVAVEADVTPAAIVLTRTGLGAVLLLPFAVRHGGLRVVLTHWRPALAFAVLEIVGPWLLLSNAERTLSSSTTGLLVATVPIGAVVLGRLVGDRRPVGTTRWVGLLVGLGGVALLLGPGAAGGDPWAVAQVLLAAVGYATAPMIADRWLREVPTVPLTAACLALAALVYAPVVALTGPHPVPPASAVLALVVLGVVCTALAFTLFFALIAEVGAARSTLVAYLNPVVAVTLGALVLDEAITPGVVGAAALILLGSAAASRRRPEPVQEPRDVEARPEIGRDEPAPVMPRRPPG</sequence>
<keyword evidence="4 7" id="KW-1133">Transmembrane helix</keyword>
<organism evidence="9 10">
    <name type="scientific">Cellulomonas soli</name>
    <dbReference type="NCBI Taxonomy" id="931535"/>
    <lineage>
        <taxon>Bacteria</taxon>
        <taxon>Bacillati</taxon>
        <taxon>Actinomycetota</taxon>
        <taxon>Actinomycetes</taxon>
        <taxon>Micrococcales</taxon>
        <taxon>Cellulomonadaceae</taxon>
        <taxon>Cellulomonas</taxon>
    </lineage>
</organism>
<keyword evidence="10" id="KW-1185">Reference proteome</keyword>